<proteinExistence type="predicted"/>
<dbReference type="PROSITE" id="PS51704">
    <property type="entry name" value="GP_PDE"/>
    <property type="match status" value="1"/>
</dbReference>
<dbReference type="EMBL" id="BMGD01000005">
    <property type="protein sequence ID" value="GGB71919.1"/>
    <property type="molecule type" value="Genomic_DNA"/>
</dbReference>
<feature type="domain" description="GP-PDE" evidence="1">
    <location>
        <begin position="44"/>
        <end position="298"/>
    </location>
</feature>
<sequence>MPAFMFPPAMLLLSGSLALQTVTAHDADRSAELERRLAGPDGEILVVAHRGCWLDTAENSLAAIDACVAMGVDMVEIDTRRTRDGVLVLMHDATVDRTTDGSGKLADLSLAEIRRLRLRSAAGGKGVGTTAWRVPTLAEALAHAKGRILVNVDAKEDVRDIAATEVQALGMARQVLFKTEAPAATLAGKQWVSRAAFEPIINQRKLKGEMHEAIASYDVFKPVAYEIVFNDIAFLDEAVATLRGKPVRIWANTLDYDFSGGHVDRIALIDPDAVWGMMRDRGVDAIQTDQPRALLAYLDRTAPALSRDGSTALTGQEQ</sequence>
<dbReference type="PANTHER" id="PTHR46320">
    <property type="entry name" value="GLYCEROPHOSPHODIESTER PHOSPHODIESTERASE 1"/>
    <property type="match status" value="1"/>
</dbReference>
<evidence type="ECO:0000259" key="1">
    <source>
        <dbReference type="PROSITE" id="PS51704"/>
    </source>
</evidence>
<protein>
    <submittedName>
        <fullName evidence="2">Glycerophosphoryl diester phosphodiesterase</fullName>
    </submittedName>
</protein>
<dbReference type="CDD" id="cd08566">
    <property type="entry name" value="GDPD_AtGDE_like"/>
    <property type="match status" value="1"/>
</dbReference>
<evidence type="ECO:0000313" key="2">
    <source>
        <dbReference type="EMBL" id="GGB71919.1"/>
    </source>
</evidence>
<dbReference type="InterPro" id="IPR030395">
    <property type="entry name" value="GP_PDE_dom"/>
</dbReference>
<dbReference type="InterPro" id="IPR017946">
    <property type="entry name" value="PLC-like_Pdiesterase_TIM-brl"/>
</dbReference>
<reference evidence="3" key="1">
    <citation type="journal article" date="2019" name="Int. J. Syst. Evol. Microbiol.">
        <title>The Global Catalogue of Microorganisms (GCM) 10K type strain sequencing project: providing services to taxonomists for standard genome sequencing and annotation.</title>
        <authorList>
            <consortium name="The Broad Institute Genomics Platform"/>
            <consortium name="The Broad Institute Genome Sequencing Center for Infectious Disease"/>
            <person name="Wu L."/>
            <person name="Ma J."/>
        </authorList>
    </citation>
    <scope>NUCLEOTIDE SEQUENCE [LARGE SCALE GENOMIC DNA]</scope>
    <source>
        <strain evidence="3">CGMCC 1.12851</strain>
    </source>
</reference>
<comment type="caution">
    <text evidence="2">The sequence shown here is derived from an EMBL/GenBank/DDBJ whole genome shotgun (WGS) entry which is preliminary data.</text>
</comment>
<name>A0ABQ1JM31_9SPHN</name>
<dbReference type="Pfam" id="PF03009">
    <property type="entry name" value="GDPD"/>
    <property type="match status" value="1"/>
</dbReference>
<gene>
    <name evidence="2" type="ORF">GCM10010833_28900</name>
</gene>
<evidence type="ECO:0000313" key="3">
    <source>
        <dbReference type="Proteomes" id="UP000614261"/>
    </source>
</evidence>
<dbReference type="Proteomes" id="UP000614261">
    <property type="component" value="Unassembled WGS sequence"/>
</dbReference>
<dbReference type="RefSeq" id="WP_188515138.1">
    <property type="nucleotide sequence ID" value="NZ_BMGD01000005.1"/>
</dbReference>
<dbReference type="PANTHER" id="PTHR46320:SF1">
    <property type="entry name" value="GLYCEROPHOSPHODIESTER PHOSPHODIESTERASE 1"/>
    <property type="match status" value="1"/>
</dbReference>
<dbReference type="Gene3D" id="3.20.20.190">
    <property type="entry name" value="Phosphatidylinositol (PI) phosphodiesterase"/>
    <property type="match status" value="1"/>
</dbReference>
<dbReference type="SUPFAM" id="SSF51695">
    <property type="entry name" value="PLC-like phosphodiesterases"/>
    <property type="match status" value="1"/>
</dbReference>
<organism evidence="2 3">
    <name type="scientific">Blastomonas aquatica</name>
    <dbReference type="NCBI Taxonomy" id="1510276"/>
    <lineage>
        <taxon>Bacteria</taxon>
        <taxon>Pseudomonadati</taxon>
        <taxon>Pseudomonadota</taxon>
        <taxon>Alphaproteobacteria</taxon>
        <taxon>Sphingomonadales</taxon>
        <taxon>Sphingomonadaceae</taxon>
        <taxon>Blastomonas</taxon>
    </lineage>
</organism>
<accession>A0ABQ1JM31</accession>
<keyword evidence="3" id="KW-1185">Reference proteome</keyword>